<protein>
    <recommendedName>
        <fullName evidence="2">Ferric siderophore reductase C-terminal domain-containing protein</fullName>
    </recommendedName>
</protein>
<reference evidence="1" key="1">
    <citation type="submission" date="2020-02" db="EMBL/GenBank/DDBJ databases">
        <authorList>
            <person name="Meier V. D."/>
        </authorList>
    </citation>
    <scope>NUCLEOTIDE SEQUENCE</scope>
    <source>
        <strain evidence="1">AVDCRST_MAG05</strain>
    </source>
</reference>
<dbReference type="EMBL" id="CADCVM010000019">
    <property type="protein sequence ID" value="CAA9466538.1"/>
    <property type="molecule type" value="Genomic_DNA"/>
</dbReference>
<proteinExistence type="predicted"/>
<organism evidence="1">
    <name type="scientific">uncultured Rubrobacteraceae bacterium</name>
    <dbReference type="NCBI Taxonomy" id="349277"/>
    <lineage>
        <taxon>Bacteria</taxon>
        <taxon>Bacillati</taxon>
        <taxon>Actinomycetota</taxon>
        <taxon>Rubrobacteria</taxon>
        <taxon>Rubrobacterales</taxon>
        <taxon>Rubrobacteraceae</taxon>
        <taxon>environmental samples</taxon>
    </lineage>
</organism>
<evidence type="ECO:0008006" key="2">
    <source>
        <dbReference type="Google" id="ProtNLM"/>
    </source>
</evidence>
<name>A0A6J4R7M0_9ACTN</name>
<gene>
    <name evidence="1" type="ORF">AVDCRST_MAG05-107</name>
</gene>
<sequence>MRSAERQVSVAPIAWTLDRVSAAGGGGVDLSSRTRVPDEPGWVRVDELAADGGLLADLMNRIGRAYGESGRPFTGTSLLRGYLWRMLTPAAAAFLLERRLPDLRAESVALCFGGGGSVEDVAFAGKGFVVLPQDPDAAHPAATVLPSEKEVLFSLGEALAETHLALLAPALRGLGVRRGSRALRQVFADGCAEAFMFVGRHLGREREGVGLAGTLLAGPSTLSAPLNHRVLEYPGGSETTRVRNACCLYYKTGNPVCFTCPRKTDEERVRDLLARKNGSGKDGGS</sequence>
<dbReference type="AlphaFoldDB" id="A0A6J4R7M0"/>
<accession>A0A6J4R7M0</accession>
<evidence type="ECO:0000313" key="1">
    <source>
        <dbReference type="EMBL" id="CAA9466538.1"/>
    </source>
</evidence>